<evidence type="ECO:0000256" key="1">
    <source>
        <dbReference type="SAM" id="MobiDB-lite"/>
    </source>
</evidence>
<dbReference type="EMBL" id="KV419417">
    <property type="protein sequence ID" value="KZS91147.1"/>
    <property type="molecule type" value="Genomic_DNA"/>
</dbReference>
<keyword evidence="3" id="KW-1185">Reference proteome</keyword>
<proteinExistence type="predicted"/>
<feature type="compositionally biased region" description="Polar residues" evidence="1">
    <location>
        <begin position="119"/>
        <end position="135"/>
    </location>
</feature>
<dbReference type="Proteomes" id="UP000076722">
    <property type="component" value="Unassembled WGS sequence"/>
</dbReference>
<dbReference type="AlphaFoldDB" id="A0A164S4E7"/>
<feature type="region of interest" description="Disordered" evidence="1">
    <location>
        <begin position="70"/>
        <end position="135"/>
    </location>
</feature>
<gene>
    <name evidence="2" type="ORF">SISNIDRAFT_487837</name>
</gene>
<evidence type="ECO:0000313" key="2">
    <source>
        <dbReference type="EMBL" id="KZS91147.1"/>
    </source>
</evidence>
<evidence type="ECO:0000313" key="3">
    <source>
        <dbReference type="Proteomes" id="UP000076722"/>
    </source>
</evidence>
<protein>
    <submittedName>
        <fullName evidence="2">Uncharacterized protein</fullName>
    </submittedName>
</protein>
<organism evidence="2 3">
    <name type="scientific">Sistotremastrum niveocremeum HHB9708</name>
    <dbReference type="NCBI Taxonomy" id="1314777"/>
    <lineage>
        <taxon>Eukaryota</taxon>
        <taxon>Fungi</taxon>
        <taxon>Dikarya</taxon>
        <taxon>Basidiomycota</taxon>
        <taxon>Agaricomycotina</taxon>
        <taxon>Agaricomycetes</taxon>
        <taxon>Sistotremastrales</taxon>
        <taxon>Sistotremastraceae</taxon>
        <taxon>Sertulicium</taxon>
        <taxon>Sertulicium niveocremeum</taxon>
    </lineage>
</organism>
<sequence length="135" mass="14150">MCLCFRHLFKSNKRVFREHHYSTRNSSCGSNVNTILHAGAGDGGNGIQGGIGGGGGAFLLSPAELGNPQGLIGFNSPTPPAPAFSPSPSPGWYPQSPPGSGYGFPPTYPPPQVGAPYVQYQQGYSPQHWGSSPYD</sequence>
<feature type="compositionally biased region" description="Pro residues" evidence="1">
    <location>
        <begin position="77"/>
        <end position="97"/>
    </location>
</feature>
<reference evidence="2 3" key="1">
    <citation type="journal article" date="2016" name="Mol. Biol. Evol.">
        <title>Comparative Genomics of Early-Diverging Mushroom-Forming Fungi Provides Insights into the Origins of Lignocellulose Decay Capabilities.</title>
        <authorList>
            <person name="Nagy L.G."/>
            <person name="Riley R."/>
            <person name="Tritt A."/>
            <person name="Adam C."/>
            <person name="Daum C."/>
            <person name="Floudas D."/>
            <person name="Sun H."/>
            <person name="Yadav J.S."/>
            <person name="Pangilinan J."/>
            <person name="Larsson K.H."/>
            <person name="Matsuura K."/>
            <person name="Barry K."/>
            <person name="Labutti K."/>
            <person name="Kuo R."/>
            <person name="Ohm R.A."/>
            <person name="Bhattacharya S.S."/>
            <person name="Shirouzu T."/>
            <person name="Yoshinaga Y."/>
            <person name="Martin F.M."/>
            <person name="Grigoriev I.V."/>
            <person name="Hibbett D.S."/>
        </authorList>
    </citation>
    <scope>NUCLEOTIDE SEQUENCE [LARGE SCALE GENOMIC DNA]</scope>
    <source>
        <strain evidence="2 3">HHB9708</strain>
    </source>
</reference>
<accession>A0A164S4E7</accession>
<name>A0A164S4E7_9AGAM</name>